<protein>
    <submittedName>
        <fullName evidence="2">Uncharacterized protein</fullName>
    </submittedName>
</protein>
<dbReference type="Proteomes" id="UP001066276">
    <property type="component" value="Chromosome 10"/>
</dbReference>
<evidence type="ECO:0000313" key="2">
    <source>
        <dbReference type="EMBL" id="KAJ1099116.1"/>
    </source>
</evidence>
<keyword evidence="3" id="KW-1185">Reference proteome</keyword>
<organism evidence="2 3">
    <name type="scientific">Pleurodeles waltl</name>
    <name type="common">Iberian ribbed newt</name>
    <dbReference type="NCBI Taxonomy" id="8319"/>
    <lineage>
        <taxon>Eukaryota</taxon>
        <taxon>Metazoa</taxon>
        <taxon>Chordata</taxon>
        <taxon>Craniata</taxon>
        <taxon>Vertebrata</taxon>
        <taxon>Euteleostomi</taxon>
        <taxon>Amphibia</taxon>
        <taxon>Batrachia</taxon>
        <taxon>Caudata</taxon>
        <taxon>Salamandroidea</taxon>
        <taxon>Salamandridae</taxon>
        <taxon>Pleurodelinae</taxon>
        <taxon>Pleurodeles</taxon>
    </lineage>
</organism>
<feature type="compositionally biased region" description="Basic and acidic residues" evidence="1">
    <location>
        <begin position="188"/>
        <end position="198"/>
    </location>
</feature>
<feature type="compositionally biased region" description="Basic and acidic residues" evidence="1">
    <location>
        <begin position="217"/>
        <end position="226"/>
    </location>
</feature>
<dbReference type="AlphaFoldDB" id="A0AAV7M703"/>
<evidence type="ECO:0000256" key="1">
    <source>
        <dbReference type="SAM" id="MobiDB-lite"/>
    </source>
</evidence>
<accession>A0AAV7M703</accession>
<feature type="compositionally biased region" description="Basic and acidic residues" evidence="1">
    <location>
        <begin position="1"/>
        <end position="53"/>
    </location>
</feature>
<dbReference type="EMBL" id="JANPWB010000014">
    <property type="protein sequence ID" value="KAJ1099116.1"/>
    <property type="molecule type" value="Genomic_DNA"/>
</dbReference>
<feature type="compositionally biased region" description="Basic and acidic residues" evidence="1">
    <location>
        <begin position="100"/>
        <end position="172"/>
    </location>
</feature>
<name>A0AAV7M703_PLEWA</name>
<proteinExistence type="predicted"/>
<feature type="region of interest" description="Disordered" evidence="1">
    <location>
        <begin position="215"/>
        <end position="239"/>
    </location>
</feature>
<comment type="caution">
    <text evidence="2">The sequence shown here is derived from an EMBL/GenBank/DDBJ whole genome shotgun (WGS) entry which is preliminary data.</text>
</comment>
<gene>
    <name evidence="2" type="ORF">NDU88_004220</name>
</gene>
<feature type="region of interest" description="Disordered" evidence="1">
    <location>
        <begin position="1"/>
        <end position="200"/>
    </location>
</feature>
<sequence length="239" mass="27702">MEQRGECVQEKTGRRGEHVQEKTERRGERAQEKTERRGERILEKTERRGERVQEGGGIQSPAAVVPSSNLRRTCPRDVDSISPPHFWRSVAIPARRSRERRGEHVQEKTEWRGEHAQEKTEQRGERVQEKTERSGESVQEKMEQRGERAQEKMDRRGERVQEKTERRGERVRGGGGIKSRAAVVPSSDLRRTCPREADSISPPRFWRSVAIPGACEWPDRGREDGKRNRKRGWREGAVP</sequence>
<reference evidence="2" key="1">
    <citation type="journal article" date="2022" name="bioRxiv">
        <title>Sequencing and chromosome-scale assembly of the giantPleurodeles waltlgenome.</title>
        <authorList>
            <person name="Brown T."/>
            <person name="Elewa A."/>
            <person name="Iarovenko S."/>
            <person name="Subramanian E."/>
            <person name="Araus A.J."/>
            <person name="Petzold A."/>
            <person name="Susuki M."/>
            <person name="Suzuki K.-i.T."/>
            <person name="Hayashi T."/>
            <person name="Toyoda A."/>
            <person name="Oliveira C."/>
            <person name="Osipova E."/>
            <person name="Leigh N.D."/>
            <person name="Simon A."/>
            <person name="Yun M.H."/>
        </authorList>
    </citation>
    <scope>NUCLEOTIDE SEQUENCE</scope>
    <source>
        <strain evidence="2">20211129_DDA</strain>
        <tissue evidence="2">Liver</tissue>
    </source>
</reference>
<evidence type="ECO:0000313" key="3">
    <source>
        <dbReference type="Proteomes" id="UP001066276"/>
    </source>
</evidence>